<reference evidence="11" key="1">
    <citation type="journal article" date="2019" name="Int. J. Syst. Evol. Microbiol.">
        <title>The Global Catalogue of Microorganisms (GCM) 10K type strain sequencing project: providing services to taxonomists for standard genome sequencing and annotation.</title>
        <authorList>
            <consortium name="The Broad Institute Genomics Platform"/>
            <consortium name="The Broad Institute Genome Sequencing Center for Infectious Disease"/>
            <person name="Wu L."/>
            <person name="Ma J."/>
        </authorList>
    </citation>
    <scope>NUCLEOTIDE SEQUENCE [LARGE SCALE GENOMIC DNA]</scope>
    <source>
        <strain evidence="11">JCM 16703</strain>
    </source>
</reference>
<evidence type="ECO:0000259" key="9">
    <source>
        <dbReference type="Pfam" id="PF00535"/>
    </source>
</evidence>
<sequence>MTTPATRHPADRSVHGRRRITYVLPVFNEGANLRLFQAELARATATRPEFDYEFLYVDDGSSDDSLATMLALRQDDTRVSVLQLSRNSGHQVAVTAGLDAATDADAVIIMDTDLQDPPRVSMELIEVWERGADVVYAQRRTRKDGTFKRATAWSFYWLLDRLSETRIPRNTGDFRLMDRRVVAEVARYREHDRFLRGIVAHVGFRQEAVLFDRDERHAGTSGYPLRTMLRFAADGIVGFSAAPLRWISRLGIAISLLSVLMAVYVAGVRLLRPEDSVPGWAFLGVGIFLMGGLQMVMMGVIGSYLGRVYSQVQGRPLYSLALAARGHQPGVRTLSRSSAFAVNPDGTPSEQLLRREGGAS</sequence>
<dbReference type="PANTHER" id="PTHR48090">
    <property type="entry name" value="UNDECAPRENYL-PHOSPHATE 4-DEOXY-4-FORMAMIDO-L-ARABINOSE TRANSFERASE-RELATED"/>
    <property type="match status" value="1"/>
</dbReference>
<protein>
    <submittedName>
        <fullName evidence="10">Glycosyltransferase family 2 protein</fullName>
    </submittedName>
</protein>
<dbReference type="EMBL" id="BAAAZH010000012">
    <property type="protein sequence ID" value="GAA4116538.1"/>
    <property type="molecule type" value="Genomic_DNA"/>
</dbReference>
<dbReference type="Proteomes" id="UP001501495">
    <property type="component" value="Unassembled WGS sequence"/>
</dbReference>
<evidence type="ECO:0000256" key="3">
    <source>
        <dbReference type="ARBA" id="ARBA00022676"/>
    </source>
</evidence>
<gene>
    <name evidence="10" type="ORF">GCM10022215_16290</name>
</gene>
<keyword evidence="4" id="KW-0808">Transferase</keyword>
<feature type="domain" description="Glycosyltransferase 2-like" evidence="9">
    <location>
        <begin position="23"/>
        <end position="184"/>
    </location>
</feature>
<comment type="similarity">
    <text evidence="2">Belongs to the glycosyltransferase 2 family.</text>
</comment>
<keyword evidence="6 8" id="KW-1133">Transmembrane helix</keyword>
<proteinExistence type="inferred from homology"/>
<accession>A0ABP7XI44</accession>
<dbReference type="InterPro" id="IPR001173">
    <property type="entry name" value="Glyco_trans_2-like"/>
</dbReference>
<evidence type="ECO:0000256" key="4">
    <source>
        <dbReference type="ARBA" id="ARBA00022679"/>
    </source>
</evidence>
<dbReference type="InterPro" id="IPR050256">
    <property type="entry name" value="Glycosyltransferase_2"/>
</dbReference>
<dbReference type="Pfam" id="PF00535">
    <property type="entry name" value="Glycos_transf_2"/>
    <property type="match status" value="1"/>
</dbReference>
<evidence type="ECO:0000256" key="1">
    <source>
        <dbReference type="ARBA" id="ARBA00004141"/>
    </source>
</evidence>
<keyword evidence="7 8" id="KW-0472">Membrane</keyword>
<keyword evidence="11" id="KW-1185">Reference proteome</keyword>
<dbReference type="Gene3D" id="3.90.550.10">
    <property type="entry name" value="Spore Coat Polysaccharide Biosynthesis Protein SpsA, Chain A"/>
    <property type="match status" value="1"/>
</dbReference>
<comment type="caution">
    <text evidence="10">The sequence shown here is derived from an EMBL/GenBank/DDBJ whole genome shotgun (WGS) entry which is preliminary data.</text>
</comment>
<keyword evidence="5 8" id="KW-0812">Transmembrane</keyword>
<organism evidence="10 11">
    <name type="scientific">Nocardioides fonticola</name>
    <dbReference type="NCBI Taxonomy" id="450363"/>
    <lineage>
        <taxon>Bacteria</taxon>
        <taxon>Bacillati</taxon>
        <taxon>Actinomycetota</taxon>
        <taxon>Actinomycetes</taxon>
        <taxon>Propionibacteriales</taxon>
        <taxon>Nocardioidaceae</taxon>
        <taxon>Nocardioides</taxon>
    </lineage>
</organism>
<dbReference type="RefSeq" id="WP_344732815.1">
    <property type="nucleotide sequence ID" value="NZ_BAAAZH010000012.1"/>
</dbReference>
<dbReference type="CDD" id="cd04187">
    <property type="entry name" value="DPM1_like_bac"/>
    <property type="match status" value="1"/>
</dbReference>
<evidence type="ECO:0000313" key="10">
    <source>
        <dbReference type="EMBL" id="GAA4116538.1"/>
    </source>
</evidence>
<feature type="transmembrane region" description="Helical" evidence="8">
    <location>
        <begin position="250"/>
        <end position="268"/>
    </location>
</feature>
<feature type="transmembrane region" description="Helical" evidence="8">
    <location>
        <begin position="280"/>
        <end position="305"/>
    </location>
</feature>
<dbReference type="InterPro" id="IPR029044">
    <property type="entry name" value="Nucleotide-diphossugar_trans"/>
</dbReference>
<evidence type="ECO:0000256" key="6">
    <source>
        <dbReference type="ARBA" id="ARBA00022989"/>
    </source>
</evidence>
<comment type="subcellular location">
    <subcellularLocation>
        <location evidence="1">Membrane</location>
        <topology evidence="1">Multi-pass membrane protein</topology>
    </subcellularLocation>
</comment>
<evidence type="ECO:0000256" key="5">
    <source>
        <dbReference type="ARBA" id="ARBA00022692"/>
    </source>
</evidence>
<name>A0ABP7XI44_9ACTN</name>
<evidence type="ECO:0000256" key="8">
    <source>
        <dbReference type="SAM" id="Phobius"/>
    </source>
</evidence>
<evidence type="ECO:0000256" key="7">
    <source>
        <dbReference type="ARBA" id="ARBA00023136"/>
    </source>
</evidence>
<keyword evidence="3" id="KW-0328">Glycosyltransferase</keyword>
<dbReference type="SUPFAM" id="SSF53448">
    <property type="entry name" value="Nucleotide-diphospho-sugar transferases"/>
    <property type="match status" value="1"/>
</dbReference>
<evidence type="ECO:0000313" key="11">
    <source>
        <dbReference type="Proteomes" id="UP001501495"/>
    </source>
</evidence>
<evidence type="ECO:0000256" key="2">
    <source>
        <dbReference type="ARBA" id="ARBA00006739"/>
    </source>
</evidence>
<dbReference type="PANTHER" id="PTHR48090:SF1">
    <property type="entry name" value="PROPHAGE BACTOPRENOL GLUCOSYL TRANSFERASE HOMOLOG"/>
    <property type="match status" value="1"/>
</dbReference>